<organism evidence="2 3">
    <name type="scientific">Effrenium voratum</name>
    <dbReference type="NCBI Taxonomy" id="2562239"/>
    <lineage>
        <taxon>Eukaryota</taxon>
        <taxon>Sar</taxon>
        <taxon>Alveolata</taxon>
        <taxon>Dinophyceae</taxon>
        <taxon>Suessiales</taxon>
        <taxon>Symbiodiniaceae</taxon>
        <taxon>Effrenium</taxon>
    </lineage>
</organism>
<dbReference type="Proteomes" id="UP001178507">
    <property type="component" value="Unassembled WGS sequence"/>
</dbReference>
<keyword evidence="3" id="KW-1185">Reference proteome</keyword>
<reference evidence="2" key="1">
    <citation type="submission" date="2023-08" db="EMBL/GenBank/DDBJ databases">
        <authorList>
            <person name="Chen Y."/>
            <person name="Shah S."/>
            <person name="Dougan E. K."/>
            <person name="Thang M."/>
            <person name="Chan C."/>
        </authorList>
    </citation>
    <scope>NUCLEOTIDE SEQUENCE</scope>
</reference>
<sequence length="807" mass="87856">MSLKANSLDCVKGWTRASCVAFALLAAADMDASDAQHCAMLEPLHNVLDRSWLECRDLMAMHLHWFKWKDSALSADQLRSQRWLIGARPKGVNDGLRGPLTMTAESQVMLMDLHIKSFVAAGKRLKASARARVRLSQEQFDQMADFAAMFGALRVAAKQASSKPEVDDKLMQAFYAKDYWQEIEAVVNSKSATFSIQGLSVWRDIVETGPEPAALTVEGTLDLAAAEEAVAATKFAEIRAKISADVQSMNQYNAEKSNCANKTHVLKVLHEKNQQEQGKQHVDAHMQNNAFTALSSDLNLPANFDQFLKGTAAKLKVAFEKLCLVGYLDTTKFGVLSQSDINKVGQWCEKVMAKNPTGSCVVLTLPLLTSTSSAGALRADVRRIEDKLISKNIEMRPFVLATDNSECHANRDSPAAYIMYLCICDSTLPMKGTAHRVSRSAEQVDKNNVNVFCTSKLWSLQAVQGEPPKAIPEAQFVVPGGVAFSNEARKNYTDLQETAQWLGGVHIPRSILSTLLGENRTALVVHGSLYDGCVEKVCLDMGLSSFSHTDDAKAFGTGTMLLKTHLMSLWKSRVAPMDRYLPRYKAEPESDALPSAPEQPKLKVCVFLDNCLSLPRDIRGLFLADPIRGPEWRKILQEFDRIFGSGVAPPGPADQAAGPGPAPSAAPQAPFAGETFSEENVTTKFTFSPQLMMYVVNGEKLFIEATEEVSLAANTMLLAYGAGSWLQDQRACSFLEENGGAKGVECAFKSDQVKVVLEDGLGQCCFGFNLENLSQPVAAFGSVPRLATAGGGNRFGSDVTSPVPSAD</sequence>
<accession>A0AA36JK02</accession>
<dbReference type="AlphaFoldDB" id="A0AA36JK02"/>
<dbReference type="EMBL" id="CAUJNA010003629">
    <property type="protein sequence ID" value="CAJ1406434.1"/>
    <property type="molecule type" value="Genomic_DNA"/>
</dbReference>
<name>A0AA36JK02_9DINO</name>
<evidence type="ECO:0000313" key="2">
    <source>
        <dbReference type="EMBL" id="CAJ1406434.1"/>
    </source>
</evidence>
<gene>
    <name evidence="2" type="ORF">EVOR1521_LOCUS28398</name>
</gene>
<feature type="region of interest" description="Disordered" evidence="1">
    <location>
        <begin position="648"/>
        <end position="670"/>
    </location>
</feature>
<comment type="caution">
    <text evidence="2">The sequence shown here is derived from an EMBL/GenBank/DDBJ whole genome shotgun (WGS) entry which is preliminary data.</text>
</comment>
<evidence type="ECO:0000313" key="3">
    <source>
        <dbReference type="Proteomes" id="UP001178507"/>
    </source>
</evidence>
<protein>
    <submittedName>
        <fullName evidence="2">Uncharacterized protein</fullName>
    </submittedName>
</protein>
<proteinExistence type="predicted"/>
<evidence type="ECO:0000256" key="1">
    <source>
        <dbReference type="SAM" id="MobiDB-lite"/>
    </source>
</evidence>
<feature type="compositionally biased region" description="Low complexity" evidence="1">
    <location>
        <begin position="653"/>
        <end position="670"/>
    </location>
</feature>